<keyword evidence="17" id="KW-0406">Ion transport</keyword>
<evidence type="ECO:0000256" key="1">
    <source>
        <dbReference type="ARBA" id="ARBA00004651"/>
    </source>
</evidence>
<keyword evidence="10 21" id="KW-0547">Nucleotide-binding</keyword>
<dbReference type="Gene3D" id="3.40.50.1000">
    <property type="entry name" value="HAD superfamily/HAD-like"/>
    <property type="match status" value="1"/>
</dbReference>
<evidence type="ECO:0000256" key="4">
    <source>
        <dbReference type="ARBA" id="ARBA00022448"/>
    </source>
</evidence>
<feature type="transmembrane region" description="Helical" evidence="21">
    <location>
        <begin position="451"/>
        <end position="473"/>
    </location>
</feature>
<keyword evidence="18 21" id="KW-0472">Membrane</keyword>
<dbReference type="InterPro" id="IPR008250">
    <property type="entry name" value="ATPase_P-typ_transduc_dom_A_sf"/>
</dbReference>
<feature type="transmembrane region" description="Helical" evidence="21">
    <location>
        <begin position="240"/>
        <end position="262"/>
    </location>
</feature>
<keyword evidence="8 21" id="KW-0479">Metal-binding</keyword>
<evidence type="ECO:0000256" key="12">
    <source>
        <dbReference type="ARBA" id="ARBA00022840"/>
    </source>
</evidence>
<dbReference type="NCBIfam" id="TIGR00003">
    <property type="entry name" value="copper ion binding protein"/>
    <property type="match status" value="2"/>
</dbReference>
<accession>A0A1M5GVJ2</accession>
<evidence type="ECO:0000256" key="2">
    <source>
        <dbReference type="ARBA" id="ARBA00006024"/>
    </source>
</evidence>
<dbReference type="GO" id="GO:0055070">
    <property type="term" value="P:copper ion homeostasis"/>
    <property type="evidence" value="ECO:0007669"/>
    <property type="project" value="TreeGrafter"/>
</dbReference>
<dbReference type="EC" id="7.2.2.8" evidence="3"/>
<dbReference type="PRINTS" id="PR00943">
    <property type="entry name" value="CUATPASE"/>
</dbReference>
<dbReference type="PRINTS" id="PR00942">
    <property type="entry name" value="CUATPASEI"/>
</dbReference>
<dbReference type="InterPro" id="IPR023299">
    <property type="entry name" value="ATPase_P-typ_cyto_dom_N"/>
</dbReference>
<feature type="domain" description="HMA" evidence="22">
    <location>
        <begin position="5"/>
        <end position="71"/>
    </location>
</feature>
<feature type="transmembrane region" description="Helical" evidence="21">
    <location>
        <begin position="795"/>
        <end position="816"/>
    </location>
</feature>
<dbReference type="FunFam" id="3.40.50.1000:FF:000144">
    <property type="entry name" value="copper-transporting ATPase 1 isoform X2"/>
    <property type="match status" value="1"/>
</dbReference>
<gene>
    <name evidence="23" type="ORF">SAMN02745206_03217</name>
</gene>
<keyword evidence="15 21" id="KW-1133">Transmembrane helix</keyword>
<dbReference type="Pfam" id="PF00403">
    <property type="entry name" value="HMA"/>
    <property type="match status" value="2"/>
</dbReference>
<feature type="domain" description="HMA" evidence="22">
    <location>
        <begin position="80"/>
        <end position="146"/>
    </location>
</feature>
<dbReference type="PROSITE" id="PS01229">
    <property type="entry name" value="COF_2"/>
    <property type="match status" value="1"/>
</dbReference>
<keyword evidence="12 21" id="KW-0067">ATP-binding</keyword>
<keyword evidence="24" id="KW-1185">Reference proteome</keyword>
<evidence type="ECO:0000256" key="18">
    <source>
        <dbReference type="ARBA" id="ARBA00023136"/>
    </source>
</evidence>
<reference evidence="24" key="1">
    <citation type="submission" date="2016-11" db="EMBL/GenBank/DDBJ databases">
        <authorList>
            <person name="Varghese N."/>
            <person name="Submissions S."/>
        </authorList>
    </citation>
    <scope>NUCLEOTIDE SEQUENCE [LARGE SCALE GENOMIC DNA]</scope>
    <source>
        <strain evidence="24">DSM 9756</strain>
    </source>
</reference>
<evidence type="ECO:0000259" key="22">
    <source>
        <dbReference type="PROSITE" id="PS50846"/>
    </source>
</evidence>
<evidence type="ECO:0000256" key="16">
    <source>
        <dbReference type="ARBA" id="ARBA00023008"/>
    </source>
</evidence>
<dbReference type="EMBL" id="FQVB01000040">
    <property type="protein sequence ID" value="SHG07751.1"/>
    <property type="molecule type" value="Genomic_DNA"/>
</dbReference>
<dbReference type="InterPro" id="IPR036412">
    <property type="entry name" value="HAD-like_sf"/>
</dbReference>
<dbReference type="GO" id="GO:0005524">
    <property type="term" value="F:ATP binding"/>
    <property type="evidence" value="ECO:0007669"/>
    <property type="project" value="UniProtKB-UniRule"/>
</dbReference>
<dbReference type="CDD" id="cd00371">
    <property type="entry name" value="HMA"/>
    <property type="match status" value="2"/>
</dbReference>
<dbReference type="Pfam" id="PF00702">
    <property type="entry name" value="Hydrolase"/>
    <property type="match status" value="1"/>
</dbReference>
<keyword evidence="9" id="KW-0677">Repeat</keyword>
<dbReference type="NCBIfam" id="TIGR01525">
    <property type="entry name" value="ATPase-IB_hvy"/>
    <property type="match status" value="1"/>
</dbReference>
<dbReference type="FunFam" id="3.30.70.100:FF:000005">
    <property type="entry name" value="Copper-exporting P-type ATPase A"/>
    <property type="match status" value="1"/>
</dbReference>
<dbReference type="PROSITE" id="PS00154">
    <property type="entry name" value="ATPASE_E1_E2"/>
    <property type="match status" value="1"/>
</dbReference>
<comment type="similarity">
    <text evidence="2 21">Belongs to the cation transport ATPase (P-type) (TC 3.A.3) family. Type IB subfamily.</text>
</comment>
<evidence type="ECO:0000256" key="14">
    <source>
        <dbReference type="ARBA" id="ARBA00022967"/>
    </source>
</evidence>
<dbReference type="InterPro" id="IPR001757">
    <property type="entry name" value="P_typ_ATPase"/>
</dbReference>
<dbReference type="PROSITE" id="PS01047">
    <property type="entry name" value="HMA_1"/>
    <property type="match status" value="2"/>
</dbReference>
<comment type="subcellular location">
    <subcellularLocation>
        <location evidence="1">Cell membrane</location>
        <topology evidence="1">Multi-pass membrane protein</topology>
    </subcellularLocation>
</comment>
<evidence type="ECO:0000256" key="10">
    <source>
        <dbReference type="ARBA" id="ARBA00022741"/>
    </source>
</evidence>
<dbReference type="GO" id="GO:0060003">
    <property type="term" value="P:copper ion export"/>
    <property type="evidence" value="ECO:0007669"/>
    <property type="project" value="UniProtKB-ARBA"/>
</dbReference>
<feature type="transmembrane region" description="Helical" evidence="21">
    <location>
        <begin position="767"/>
        <end position="789"/>
    </location>
</feature>
<dbReference type="SUPFAM" id="SSF81665">
    <property type="entry name" value="Calcium ATPase, transmembrane domain M"/>
    <property type="match status" value="1"/>
</dbReference>
<evidence type="ECO:0000313" key="23">
    <source>
        <dbReference type="EMBL" id="SHG07751.1"/>
    </source>
</evidence>
<dbReference type="Gene3D" id="2.70.150.10">
    <property type="entry name" value="Calcium-transporting ATPase, cytoplasmic transduction domain A"/>
    <property type="match status" value="1"/>
</dbReference>
<keyword evidence="6" id="KW-0597">Phosphoprotein</keyword>
<dbReference type="InterPro" id="IPR023298">
    <property type="entry name" value="ATPase_P-typ_TM_dom_sf"/>
</dbReference>
<dbReference type="PANTHER" id="PTHR43520:SF8">
    <property type="entry name" value="P-TYPE CU(+) TRANSPORTER"/>
    <property type="match status" value="1"/>
</dbReference>
<dbReference type="FunFam" id="3.30.70.100:FF:000001">
    <property type="entry name" value="ATPase copper transporting beta"/>
    <property type="match status" value="1"/>
</dbReference>
<feature type="transmembrane region" description="Helical" evidence="21">
    <location>
        <begin position="173"/>
        <end position="195"/>
    </location>
</feature>
<dbReference type="PRINTS" id="PR00119">
    <property type="entry name" value="CATATPASE"/>
</dbReference>
<dbReference type="SFLD" id="SFLDF00027">
    <property type="entry name" value="p-type_atpase"/>
    <property type="match status" value="1"/>
</dbReference>
<keyword evidence="7 21" id="KW-0812">Transmembrane</keyword>
<evidence type="ECO:0000256" key="3">
    <source>
        <dbReference type="ARBA" id="ARBA00012517"/>
    </source>
</evidence>
<comment type="catalytic activity">
    <reaction evidence="20">
        <text>Cu(+)(in) + ATP + H2O = Cu(+)(out) + ADP + phosphate + H(+)</text>
        <dbReference type="Rhea" id="RHEA:25792"/>
        <dbReference type="ChEBI" id="CHEBI:15377"/>
        <dbReference type="ChEBI" id="CHEBI:15378"/>
        <dbReference type="ChEBI" id="CHEBI:30616"/>
        <dbReference type="ChEBI" id="CHEBI:43474"/>
        <dbReference type="ChEBI" id="CHEBI:49552"/>
        <dbReference type="ChEBI" id="CHEBI:456216"/>
        <dbReference type="EC" id="7.2.2.8"/>
    </reaction>
</comment>
<feature type="transmembrane region" description="Helical" evidence="21">
    <location>
        <begin position="423"/>
        <end position="445"/>
    </location>
</feature>
<dbReference type="GO" id="GO:0043682">
    <property type="term" value="F:P-type divalent copper transporter activity"/>
    <property type="evidence" value="ECO:0007669"/>
    <property type="project" value="TreeGrafter"/>
</dbReference>
<dbReference type="GO" id="GO:0016887">
    <property type="term" value="F:ATP hydrolysis activity"/>
    <property type="evidence" value="ECO:0007669"/>
    <property type="project" value="InterPro"/>
</dbReference>
<feature type="transmembrane region" description="Helical" evidence="21">
    <location>
        <begin position="201"/>
        <end position="219"/>
    </location>
</feature>
<dbReference type="GO" id="GO:0005507">
    <property type="term" value="F:copper ion binding"/>
    <property type="evidence" value="ECO:0007669"/>
    <property type="project" value="InterPro"/>
</dbReference>
<evidence type="ECO:0000256" key="15">
    <source>
        <dbReference type="ARBA" id="ARBA00022989"/>
    </source>
</evidence>
<organism evidence="23 24">
    <name type="scientific">Desulfacinum infernum DSM 9756</name>
    <dbReference type="NCBI Taxonomy" id="1121391"/>
    <lineage>
        <taxon>Bacteria</taxon>
        <taxon>Pseudomonadati</taxon>
        <taxon>Thermodesulfobacteriota</taxon>
        <taxon>Syntrophobacteria</taxon>
        <taxon>Syntrophobacterales</taxon>
        <taxon>Syntrophobacteraceae</taxon>
        <taxon>Desulfacinum</taxon>
    </lineage>
</organism>
<evidence type="ECO:0000256" key="19">
    <source>
        <dbReference type="ARBA" id="ARBA00033239"/>
    </source>
</evidence>
<dbReference type="Proteomes" id="UP000184076">
    <property type="component" value="Unassembled WGS sequence"/>
</dbReference>
<evidence type="ECO:0000256" key="11">
    <source>
        <dbReference type="ARBA" id="ARBA00022796"/>
    </source>
</evidence>
<evidence type="ECO:0000256" key="6">
    <source>
        <dbReference type="ARBA" id="ARBA00022553"/>
    </source>
</evidence>
<name>A0A1M5GVJ2_9BACT</name>
<dbReference type="RefSeq" id="WP_073041282.1">
    <property type="nucleotide sequence ID" value="NZ_FQVB01000040.1"/>
</dbReference>
<dbReference type="InterPro" id="IPR023214">
    <property type="entry name" value="HAD_sf"/>
</dbReference>
<dbReference type="InterPro" id="IPR059000">
    <property type="entry name" value="ATPase_P-type_domA"/>
</dbReference>
<protein>
    <recommendedName>
        <fullName evidence="3">P-type Cu(+) transporter</fullName>
        <ecNumber evidence="3">7.2.2.8</ecNumber>
    </recommendedName>
    <alternativeName>
        <fullName evidence="19">Cu(+)-exporting ATPase</fullName>
    </alternativeName>
</protein>
<dbReference type="InterPro" id="IPR017969">
    <property type="entry name" value="Heavy-metal-associated_CS"/>
</dbReference>
<evidence type="ECO:0000256" key="21">
    <source>
        <dbReference type="RuleBase" id="RU362081"/>
    </source>
</evidence>
<evidence type="ECO:0000256" key="17">
    <source>
        <dbReference type="ARBA" id="ARBA00023065"/>
    </source>
</evidence>
<dbReference type="PANTHER" id="PTHR43520">
    <property type="entry name" value="ATP7, ISOFORM B"/>
    <property type="match status" value="1"/>
</dbReference>
<dbReference type="SFLD" id="SFLDG00002">
    <property type="entry name" value="C1.7:_P-type_atpase_like"/>
    <property type="match status" value="1"/>
</dbReference>
<keyword evidence="16" id="KW-0186">Copper</keyword>
<dbReference type="PROSITE" id="PS50846">
    <property type="entry name" value="HMA_2"/>
    <property type="match status" value="2"/>
</dbReference>
<dbReference type="NCBIfam" id="TIGR01494">
    <property type="entry name" value="ATPase_P-type"/>
    <property type="match status" value="1"/>
</dbReference>
<keyword evidence="4" id="KW-0813">Transport</keyword>
<dbReference type="InterPro" id="IPR027256">
    <property type="entry name" value="P-typ_ATPase_IB"/>
</dbReference>
<dbReference type="SFLD" id="SFLDS00003">
    <property type="entry name" value="Haloacid_Dehalogenase"/>
    <property type="match status" value="1"/>
</dbReference>
<dbReference type="SUPFAM" id="SSF81653">
    <property type="entry name" value="Calcium ATPase, transduction domain A"/>
    <property type="match status" value="1"/>
</dbReference>
<dbReference type="Gene3D" id="3.40.1110.10">
    <property type="entry name" value="Calcium-transporting ATPase, cytoplasmic domain N"/>
    <property type="match status" value="1"/>
</dbReference>
<dbReference type="InterPro" id="IPR036163">
    <property type="entry name" value="HMA_dom_sf"/>
</dbReference>
<proteinExistence type="inferred from homology"/>
<dbReference type="AlphaFoldDB" id="A0A1M5GVJ2"/>
<sequence>MASLSKETLAIQGMSCAACVRRVEKGLEAVEGVRSASVNLATGKATVEFDPAVVDPKALRSTVRELGYETPEPASDSQAVTTILSVGGMTCAACVRRVENTLKALEGVRDVAVNLASGKAVVSHADGAVTPNDFRRVLQEAGYEFLGLAEDRPREDPLEAARAAEIADLQRRVAVGAVLSVVIMVLSMAPTLVGAGKLGVFARNLLLMVLTAPAVFWVGDRFFAGAWKALKQKTSDMNTLVALGAASAYFYSSAATLAPSFFAPPGTFPHVYFDGAAMIVTLVLLGRLLEARARGKTSQAIRRLMDLRPTMARVIRDGREVELPVEQVVSGDRVVVRPGERIPVDGEVVEGRTSVDESMLTGESVPVDKSPGDTVHAGTVNGFGAVTLKTLRVGADTSLARIIRLVEEAQGSKAPIQRLADKVASVFVPIVCAIALVTFLVWAFLVPGADLGTAVLNFVSVLIIACPCAMGLATPTAVMVGTGLGAESGILIKSGESLETAHKIDTILFDKTGTLTRGEPQLTDVVPAQGTSKEEVLRLAGSLESSSEHPLGRAVVERARAEGIALDSVSRFRALSGLGAEGEVAGVGVVVGNRRLLSQRGMDLSALEDDARALWQDGKTVVFVAAENRLLGLIAFRDEPREEAAQAVAALKRMGLRLGMVTGDNRATAQAIARLVGIDLVHAEVLPDRKVEVVRSEQNGGHTVAMVGDGINDAPALAAAHIGIAMGGGTDVAMEAGDIALMRADLRLVPHAMKLSRLTMKVIRQNLFWAFFYNSAGIPIAAGLLYPFLGILLNPMFAAAAMAMSSVSVVTNALRLRRLWAKERRKIAIRGE</sequence>
<keyword evidence="11" id="KW-0187">Copper transport</keyword>
<dbReference type="CDD" id="cd02094">
    <property type="entry name" value="P-type_ATPase_Cu-like"/>
    <property type="match status" value="1"/>
</dbReference>
<dbReference type="Gene3D" id="3.30.70.100">
    <property type="match status" value="2"/>
</dbReference>
<evidence type="ECO:0000256" key="7">
    <source>
        <dbReference type="ARBA" id="ARBA00022692"/>
    </source>
</evidence>
<dbReference type="InterPro" id="IPR006121">
    <property type="entry name" value="HMA_dom"/>
</dbReference>
<dbReference type="SUPFAM" id="SSF56784">
    <property type="entry name" value="HAD-like"/>
    <property type="match status" value="1"/>
</dbReference>
<dbReference type="GO" id="GO:0140581">
    <property type="term" value="F:P-type monovalent copper transporter activity"/>
    <property type="evidence" value="ECO:0007669"/>
    <property type="project" value="UniProtKB-EC"/>
</dbReference>
<dbReference type="SUPFAM" id="SSF55008">
    <property type="entry name" value="HMA, heavy metal-associated domain"/>
    <property type="match status" value="2"/>
</dbReference>
<evidence type="ECO:0000256" key="20">
    <source>
        <dbReference type="ARBA" id="ARBA00049289"/>
    </source>
</evidence>
<evidence type="ECO:0000256" key="9">
    <source>
        <dbReference type="ARBA" id="ARBA00022737"/>
    </source>
</evidence>
<feature type="transmembrane region" description="Helical" evidence="21">
    <location>
        <begin position="268"/>
        <end position="289"/>
    </location>
</feature>
<keyword evidence="5 21" id="KW-1003">Cell membrane</keyword>
<evidence type="ECO:0000256" key="13">
    <source>
        <dbReference type="ARBA" id="ARBA00022842"/>
    </source>
</evidence>
<dbReference type="InterPro" id="IPR018303">
    <property type="entry name" value="ATPase_P-typ_P_site"/>
</dbReference>
<dbReference type="Pfam" id="PF00122">
    <property type="entry name" value="E1-E2_ATPase"/>
    <property type="match status" value="1"/>
</dbReference>
<dbReference type="InterPro" id="IPR044492">
    <property type="entry name" value="P_typ_ATPase_HD_dom"/>
</dbReference>
<dbReference type="InterPro" id="IPR006122">
    <property type="entry name" value="HMA_Cu_ion-bd"/>
</dbReference>
<keyword evidence="14" id="KW-1278">Translocase</keyword>
<dbReference type="FunFam" id="2.70.150.10:FF:000020">
    <property type="entry name" value="Copper-exporting P-type ATPase A"/>
    <property type="match status" value="1"/>
</dbReference>
<dbReference type="NCBIfam" id="TIGR01511">
    <property type="entry name" value="ATPase-IB1_Cu"/>
    <property type="match status" value="1"/>
</dbReference>
<dbReference type="GO" id="GO:0005886">
    <property type="term" value="C:plasma membrane"/>
    <property type="evidence" value="ECO:0007669"/>
    <property type="project" value="UniProtKB-SubCell"/>
</dbReference>
<evidence type="ECO:0000256" key="5">
    <source>
        <dbReference type="ARBA" id="ARBA00022475"/>
    </source>
</evidence>
<keyword evidence="13" id="KW-0460">Magnesium</keyword>
<dbReference type="STRING" id="1121391.SAMN02745206_03217"/>
<evidence type="ECO:0000313" key="24">
    <source>
        <dbReference type="Proteomes" id="UP000184076"/>
    </source>
</evidence>
<evidence type="ECO:0000256" key="8">
    <source>
        <dbReference type="ARBA" id="ARBA00022723"/>
    </source>
</evidence>